<evidence type="ECO:0000313" key="6">
    <source>
        <dbReference type="Proteomes" id="UP001058860"/>
    </source>
</evidence>
<comment type="similarity">
    <text evidence="1">Belongs to the ATP-dependent AMP-binding enzyme family.</text>
</comment>
<accession>A0ABY5PH34</accession>
<feature type="domain" description="AMP-dependent synthetase/ligase" evidence="3">
    <location>
        <begin position="41"/>
        <end position="430"/>
    </location>
</feature>
<organism evidence="5 6">
    <name type="scientific">Svornostia abyssi</name>
    <dbReference type="NCBI Taxonomy" id="2898438"/>
    <lineage>
        <taxon>Bacteria</taxon>
        <taxon>Bacillati</taxon>
        <taxon>Actinomycetota</taxon>
        <taxon>Thermoleophilia</taxon>
        <taxon>Solirubrobacterales</taxon>
        <taxon>Baekduiaceae</taxon>
        <taxon>Svornostia</taxon>
    </lineage>
</organism>
<dbReference type="Pfam" id="PF13193">
    <property type="entry name" value="AMP-binding_C"/>
    <property type="match status" value="1"/>
</dbReference>
<dbReference type="Gene3D" id="3.40.50.12780">
    <property type="entry name" value="N-terminal domain of ligase-like"/>
    <property type="match status" value="1"/>
</dbReference>
<dbReference type="PANTHER" id="PTHR43201:SF5">
    <property type="entry name" value="MEDIUM-CHAIN ACYL-COA LIGASE ACSF2, MITOCHONDRIAL"/>
    <property type="match status" value="1"/>
</dbReference>
<name>A0ABY5PH34_9ACTN</name>
<dbReference type="NCBIfam" id="NF005714">
    <property type="entry name" value="PRK07529.1"/>
    <property type="match status" value="1"/>
</dbReference>
<protein>
    <submittedName>
        <fullName evidence="5">Acyl-CoA synthetase</fullName>
    </submittedName>
</protein>
<dbReference type="PROSITE" id="PS00455">
    <property type="entry name" value="AMP_BINDING"/>
    <property type="match status" value="1"/>
</dbReference>
<sequence length="619" mass="64634">MTQQTADLLWPVAYGPQDLEAIEAVPLSERGLPASTYAALARAAELWPDRTATICLPDAARWEEPSERTFSELLADVHRVAGVFCGFGIGRRDAVALVAPNCEELLTAVLAAETAGIAAPINPGLAAEHVVELVRLAGAHVIVAAGPELDPAAWEVAREAAQAVSAVALLALRPTGATGAPAALAPLPGVEVGYLGALAAAQEDLAPASPAADDLASYIHTGGTTGTPKLAARTHRSEVANAWMIASASELGQDGVVFAALPLFHTNALIVTVLAPLLRGQPVLWAGPLGYRDLPLYGVFWRMVERYGIALMSGVPTVYAVLAQVPVDADISSLRLPIVGAAPLPPSVAEQFHAVTGVELSEGYGLTEGTCATARDWPGAPRRGTVGQRLPYQEVRAVRIDEVTGAWEDLPPGEVGTLVIRGPNVFAGYLWHGPVPDPGDKVRDGWLDTGDIGAVDEEGYVRLAGRAKDLIIRGGHNIDPAVIEDALLEHDAVLAAGAVGRPDAHAGEVPVAYVQVVPGAVTEDELVAWAADRVPERAAAPKLVEIIDEIPLTLVGKPFKPELRRRATERVAREVIGSAAAQVTARLEDGAVVVEVDGAADLGAVEHALAPFAVSWRVG</sequence>
<dbReference type="SUPFAM" id="SSF56801">
    <property type="entry name" value="Acetyl-CoA synthetase-like"/>
    <property type="match status" value="1"/>
</dbReference>
<dbReference type="InterPro" id="IPR045851">
    <property type="entry name" value="AMP-bd_C_sf"/>
</dbReference>
<evidence type="ECO:0000256" key="2">
    <source>
        <dbReference type="ARBA" id="ARBA00022598"/>
    </source>
</evidence>
<dbReference type="Gene3D" id="3.30.300.30">
    <property type="match status" value="1"/>
</dbReference>
<evidence type="ECO:0000259" key="4">
    <source>
        <dbReference type="Pfam" id="PF13193"/>
    </source>
</evidence>
<reference evidence="6" key="1">
    <citation type="submission" date="2021-11" db="EMBL/GenBank/DDBJ databases">
        <title>Cultivation dependent microbiological survey of springs from the worlds oldest radium mine currently devoted to the extraction of radon-saturated water.</title>
        <authorList>
            <person name="Kapinusova G."/>
            <person name="Smrhova T."/>
            <person name="Strejcek M."/>
            <person name="Suman J."/>
            <person name="Jani K."/>
            <person name="Pajer P."/>
            <person name="Uhlik O."/>
        </authorList>
    </citation>
    <scope>NUCLEOTIDE SEQUENCE [LARGE SCALE GENOMIC DNA]</scope>
    <source>
        <strain evidence="6">J379</strain>
    </source>
</reference>
<gene>
    <name evidence="5" type="ORF">LRS13_00125</name>
</gene>
<keyword evidence="2" id="KW-0436">Ligase</keyword>
<dbReference type="InterPro" id="IPR042099">
    <property type="entry name" value="ANL_N_sf"/>
</dbReference>
<evidence type="ECO:0000256" key="1">
    <source>
        <dbReference type="ARBA" id="ARBA00006432"/>
    </source>
</evidence>
<keyword evidence="6" id="KW-1185">Reference proteome</keyword>
<dbReference type="InterPro" id="IPR000873">
    <property type="entry name" value="AMP-dep_synth/lig_dom"/>
</dbReference>
<proteinExistence type="inferred from homology"/>
<evidence type="ECO:0000313" key="5">
    <source>
        <dbReference type="EMBL" id="UUY03973.1"/>
    </source>
</evidence>
<dbReference type="PANTHER" id="PTHR43201">
    <property type="entry name" value="ACYL-COA SYNTHETASE"/>
    <property type="match status" value="1"/>
</dbReference>
<feature type="domain" description="AMP-binding enzyme C-terminal" evidence="4">
    <location>
        <begin position="483"/>
        <end position="557"/>
    </location>
</feature>
<dbReference type="EMBL" id="CP088295">
    <property type="protein sequence ID" value="UUY03973.1"/>
    <property type="molecule type" value="Genomic_DNA"/>
</dbReference>
<dbReference type="InterPro" id="IPR020845">
    <property type="entry name" value="AMP-binding_CS"/>
</dbReference>
<dbReference type="InterPro" id="IPR025110">
    <property type="entry name" value="AMP-bd_C"/>
</dbReference>
<dbReference type="Proteomes" id="UP001058860">
    <property type="component" value="Chromosome"/>
</dbReference>
<evidence type="ECO:0000259" key="3">
    <source>
        <dbReference type="Pfam" id="PF00501"/>
    </source>
</evidence>
<dbReference type="Pfam" id="PF00501">
    <property type="entry name" value="AMP-binding"/>
    <property type="match status" value="1"/>
</dbReference>
<dbReference type="RefSeq" id="WP_353864470.1">
    <property type="nucleotide sequence ID" value="NZ_CP088295.1"/>
</dbReference>